<proteinExistence type="predicted"/>
<sequence length="143" mass="16032">MTYIDTLNKVADTLNLKIVKTHSVGDDLLEIRLAHKDSLEALDLETVSQAASLFAEAIDYEIGLDVSSEGAERELVESEYSLAVGKYVYIKLINPEKGYNEYEGDLVSLDDETIIISVRVKHTSKEFTVDRKNIKLLRLAVKV</sequence>
<reference evidence="2 3" key="1">
    <citation type="submission" date="2015-10" db="EMBL/GenBank/DDBJ databases">
        <title>Erysipelothrix larvae sp. LV19 isolated from the larval gut of the rhinoceros beetle, Trypoxylus dichotomus.</title>
        <authorList>
            <person name="Lim S."/>
            <person name="Kim B.-C."/>
        </authorList>
    </citation>
    <scope>NUCLEOTIDE SEQUENCE [LARGE SCALE GENOMIC DNA]</scope>
    <source>
        <strain evidence="2 3">LV19</strain>
    </source>
</reference>
<dbReference type="SUPFAM" id="SSF74942">
    <property type="entry name" value="YhbC-like, C-terminal domain"/>
    <property type="match status" value="1"/>
</dbReference>
<evidence type="ECO:0000313" key="2">
    <source>
        <dbReference type="EMBL" id="AMC93321.1"/>
    </source>
</evidence>
<dbReference type="Proteomes" id="UP000063781">
    <property type="component" value="Chromosome"/>
</dbReference>
<dbReference type="PANTHER" id="PTHR33867:SF1">
    <property type="entry name" value="RIBOSOME MATURATION FACTOR RIMP"/>
    <property type="match status" value="1"/>
</dbReference>
<dbReference type="GO" id="GO:0000028">
    <property type="term" value="P:ribosomal small subunit assembly"/>
    <property type="evidence" value="ECO:0007669"/>
    <property type="project" value="TreeGrafter"/>
</dbReference>
<dbReference type="PANTHER" id="PTHR33867">
    <property type="entry name" value="RIBOSOME MATURATION FACTOR RIMP"/>
    <property type="match status" value="1"/>
</dbReference>
<dbReference type="KEGG" id="erl:AOC36_04825"/>
<dbReference type="RefSeq" id="WP_067631973.1">
    <property type="nucleotide sequence ID" value="NZ_CP013213.1"/>
</dbReference>
<gene>
    <name evidence="2" type="ORF">AOC36_04825</name>
</gene>
<dbReference type="Pfam" id="PF17384">
    <property type="entry name" value="DUF150_C"/>
    <property type="match status" value="1"/>
</dbReference>
<dbReference type="GO" id="GO:0006412">
    <property type="term" value="P:translation"/>
    <property type="evidence" value="ECO:0007669"/>
    <property type="project" value="TreeGrafter"/>
</dbReference>
<evidence type="ECO:0000259" key="1">
    <source>
        <dbReference type="Pfam" id="PF17384"/>
    </source>
</evidence>
<evidence type="ECO:0000313" key="3">
    <source>
        <dbReference type="Proteomes" id="UP000063781"/>
    </source>
</evidence>
<keyword evidence="3" id="KW-1185">Reference proteome</keyword>
<name>A0A0X8GZL0_9FIRM</name>
<dbReference type="GO" id="GO:0005829">
    <property type="term" value="C:cytosol"/>
    <property type="evidence" value="ECO:0007669"/>
    <property type="project" value="TreeGrafter"/>
</dbReference>
<dbReference type="CDD" id="cd01734">
    <property type="entry name" value="YlxS_C"/>
    <property type="match status" value="1"/>
</dbReference>
<dbReference type="Gene3D" id="2.30.30.180">
    <property type="entry name" value="Ribosome maturation factor RimP, C-terminal domain"/>
    <property type="match status" value="1"/>
</dbReference>
<protein>
    <recommendedName>
        <fullName evidence="1">Ribosome maturation factor RimP C-terminal domain-containing protein</fullName>
    </recommendedName>
</protein>
<dbReference type="InterPro" id="IPR036847">
    <property type="entry name" value="RimP_C_sf"/>
</dbReference>
<dbReference type="AlphaFoldDB" id="A0A0X8GZL0"/>
<organism evidence="2 3">
    <name type="scientific">Erysipelothrix larvae</name>
    <dbReference type="NCBI Taxonomy" id="1514105"/>
    <lineage>
        <taxon>Bacteria</taxon>
        <taxon>Bacillati</taxon>
        <taxon>Bacillota</taxon>
        <taxon>Erysipelotrichia</taxon>
        <taxon>Erysipelotrichales</taxon>
        <taxon>Erysipelotrichaceae</taxon>
        <taxon>Erysipelothrix</taxon>
    </lineage>
</organism>
<dbReference type="EMBL" id="CP013213">
    <property type="protein sequence ID" value="AMC93321.1"/>
    <property type="molecule type" value="Genomic_DNA"/>
</dbReference>
<accession>A0A0X8GZL0</accession>
<dbReference type="InterPro" id="IPR003728">
    <property type="entry name" value="Ribosome_maturation_RimP"/>
</dbReference>
<dbReference type="OrthoDB" id="9805006at2"/>
<dbReference type="STRING" id="1514105.AOC36_04825"/>
<feature type="domain" description="Ribosome maturation factor RimP C-terminal" evidence="1">
    <location>
        <begin position="77"/>
        <end position="142"/>
    </location>
</feature>
<dbReference type="InterPro" id="IPR028998">
    <property type="entry name" value="RimP_C"/>
</dbReference>